<reference evidence="3" key="1">
    <citation type="submission" date="2017-11" db="EMBL/GenBank/DDBJ databases">
        <authorList>
            <person name="Lima N.C."/>
            <person name="Parody-Merino A.M."/>
            <person name="Battley P.F."/>
            <person name="Fidler A.E."/>
            <person name="Prosdocimi F."/>
        </authorList>
    </citation>
    <scope>NUCLEOTIDE SEQUENCE [LARGE SCALE GENOMIC DNA]</scope>
</reference>
<gene>
    <name evidence="2" type="ORF">llap_14184</name>
</gene>
<sequence length="91" mass="10052">MKSFHTSLALDILSFTDSKGKGGGEKKKKKKKRIKKKTREGEGGVFLWLGVCSQQNLLLFCVEKLEMEESLIPCCKAGNTDIGNGTYQPKA</sequence>
<reference evidence="3" key="2">
    <citation type="submission" date="2017-12" db="EMBL/GenBank/DDBJ databases">
        <title>Genome sequence of the Bar-tailed Godwit (Limosa lapponica baueri).</title>
        <authorList>
            <person name="Lima N.C.B."/>
            <person name="Parody-Merino A.M."/>
            <person name="Battley P.F."/>
            <person name="Fidler A.E."/>
            <person name="Prosdocimi F."/>
        </authorList>
    </citation>
    <scope>NUCLEOTIDE SEQUENCE [LARGE SCALE GENOMIC DNA]</scope>
</reference>
<feature type="region of interest" description="Disordered" evidence="1">
    <location>
        <begin position="15"/>
        <end position="38"/>
    </location>
</feature>
<proteinExistence type="predicted"/>
<protein>
    <submittedName>
        <fullName evidence="2">Uncharacterized protein</fullName>
    </submittedName>
</protein>
<organism evidence="2 3">
    <name type="scientific">Limosa lapponica baueri</name>
    <dbReference type="NCBI Taxonomy" id="1758121"/>
    <lineage>
        <taxon>Eukaryota</taxon>
        <taxon>Metazoa</taxon>
        <taxon>Chordata</taxon>
        <taxon>Craniata</taxon>
        <taxon>Vertebrata</taxon>
        <taxon>Euteleostomi</taxon>
        <taxon>Archelosauria</taxon>
        <taxon>Archosauria</taxon>
        <taxon>Dinosauria</taxon>
        <taxon>Saurischia</taxon>
        <taxon>Theropoda</taxon>
        <taxon>Coelurosauria</taxon>
        <taxon>Aves</taxon>
        <taxon>Neognathae</taxon>
        <taxon>Neoaves</taxon>
        <taxon>Charadriiformes</taxon>
        <taxon>Scolopacidae</taxon>
        <taxon>Limosa</taxon>
    </lineage>
</organism>
<accession>A0A2I0TNX3</accession>
<keyword evidence="3" id="KW-1185">Reference proteome</keyword>
<dbReference type="Proteomes" id="UP000233556">
    <property type="component" value="Unassembled WGS sequence"/>
</dbReference>
<dbReference type="AlphaFoldDB" id="A0A2I0TNX3"/>
<feature type="compositionally biased region" description="Basic residues" evidence="1">
    <location>
        <begin position="26"/>
        <end position="38"/>
    </location>
</feature>
<evidence type="ECO:0000256" key="1">
    <source>
        <dbReference type="SAM" id="MobiDB-lite"/>
    </source>
</evidence>
<dbReference type="EMBL" id="KZ508216">
    <property type="protein sequence ID" value="PKU35516.1"/>
    <property type="molecule type" value="Genomic_DNA"/>
</dbReference>
<evidence type="ECO:0000313" key="2">
    <source>
        <dbReference type="EMBL" id="PKU35516.1"/>
    </source>
</evidence>
<evidence type="ECO:0000313" key="3">
    <source>
        <dbReference type="Proteomes" id="UP000233556"/>
    </source>
</evidence>
<name>A0A2I0TNX3_LIMLA</name>